<dbReference type="EMBL" id="LGTZ01000860">
    <property type="protein sequence ID" value="OJD23174.1"/>
    <property type="molecule type" value="Genomic_DNA"/>
</dbReference>
<dbReference type="AlphaFoldDB" id="A0A1J9Q3F0"/>
<gene>
    <name evidence="1" type="ORF">ACJ73_05472</name>
</gene>
<comment type="caution">
    <text evidence="1">The sequence shown here is derived from an EMBL/GenBank/DDBJ whole genome shotgun (WGS) entry which is preliminary data.</text>
</comment>
<sequence length="147" mass="16430">MALSFNLPVRSMQRSPGIDIYSWIMMLLKLFTDMLAPLYAWQGGGRGEPERGMARLQWSVEHSISVFDAAFIVLYFTKWLSSLELRYQRPPTGQLEQEMIDDVSELIGQRVDGRTALAASLTEAFSSLLADESSSGGTRTQCMSSKP</sequence>
<dbReference type="Proteomes" id="UP000242791">
    <property type="component" value="Unassembled WGS sequence"/>
</dbReference>
<evidence type="ECO:0000313" key="1">
    <source>
        <dbReference type="EMBL" id="OJD23174.1"/>
    </source>
</evidence>
<protein>
    <submittedName>
        <fullName evidence="1">Uncharacterized protein</fullName>
    </submittedName>
</protein>
<dbReference type="STRING" id="1658174.A0A1J9Q3F0"/>
<name>A0A1J9Q3F0_9EURO</name>
<evidence type="ECO:0000313" key="2">
    <source>
        <dbReference type="Proteomes" id="UP000242791"/>
    </source>
</evidence>
<reference evidence="1 2" key="1">
    <citation type="submission" date="2015-08" db="EMBL/GenBank/DDBJ databases">
        <title>Emmonsia species relationships and genome sequence.</title>
        <authorList>
            <person name="Cuomo C.A."/>
            <person name="Schwartz I.S."/>
            <person name="Kenyon C."/>
            <person name="De Hoog G.S."/>
            <person name="Govender N.P."/>
            <person name="Botha A."/>
            <person name="Moreno L."/>
            <person name="De Vries M."/>
            <person name="Munoz J.F."/>
            <person name="Stielow J.B."/>
        </authorList>
    </citation>
    <scope>NUCLEOTIDE SEQUENCE [LARGE SCALE GENOMIC DNA]</scope>
    <source>
        <strain evidence="1 2">EI222</strain>
    </source>
</reference>
<proteinExistence type="predicted"/>
<accession>A0A1J9Q3F0</accession>
<dbReference type="VEuPathDB" id="FungiDB:ACJ73_05472"/>
<keyword evidence="2" id="KW-1185">Reference proteome</keyword>
<dbReference type="OrthoDB" id="4188803at2759"/>
<organism evidence="1 2">
    <name type="scientific">Blastomyces percursus</name>
    <dbReference type="NCBI Taxonomy" id="1658174"/>
    <lineage>
        <taxon>Eukaryota</taxon>
        <taxon>Fungi</taxon>
        <taxon>Dikarya</taxon>
        <taxon>Ascomycota</taxon>
        <taxon>Pezizomycotina</taxon>
        <taxon>Eurotiomycetes</taxon>
        <taxon>Eurotiomycetidae</taxon>
        <taxon>Onygenales</taxon>
        <taxon>Ajellomycetaceae</taxon>
        <taxon>Blastomyces</taxon>
    </lineage>
</organism>